<feature type="domain" description="HAMP" evidence="13">
    <location>
        <begin position="247"/>
        <end position="300"/>
    </location>
</feature>
<dbReference type="RefSeq" id="WP_041058261.1">
    <property type="nucleotide sequence ID" value="NZ_JXAL01000001.1"/>
</dbReference>
<evidence type="ECO:0000256" key="8">
    <source>
        <dbReference type="ARBA" id="ARBA00022840"/>
    </source>
</evidence>
<sequence length="516" mass="58989">MGDISESDPIDNYFESNLAAAQEMLTILLSINGPNLSASRIGLYNLRGDYLSFGKIPESRQQINQFLLSDQLRIQYVKLDELRGKKLIIPPHSDTWSDDQNYRIISLIRMIKSSSLQNYAIAQVQQPYEMLADLLEVNDLKVILFSEAGEVMASSARTNKEVPIDEMKIYYHRAAQISDNEQIVTDMESGTQEVIVAVRSEFTNQLLVMVQSRDELFVTKRTALEILFFSGFSLVIMTLIITFFISQRLTKPLVQLRKSMKNVTLSNLSIDLDQTGSANEFTLLYRAFDAMFRRLNESMSQEIKAHLLALQSQMNPHFLYNMLAVISSTAEESGNDNVVNMCHKLSRMLRYVSSFDESEATITSELDHTINYLSLMKERYEDYFSFTIDVDHEEASTVKIPKLIMQPIVENSFHHGFQEITPPWFIHIKVEVSDLMWKLEVSDNGIGINDDAIQRLQQKIRDTMLHSSIQVDGLKIGGLGLVNTIVRLKLLYKEKFEYQIESSQPQGAKITLRGMI</sequence>
<dbReference type="PROSITE" id="PS50885">
    <property type="entry name" value="HAMP"/>
    <property type="match status" value="1"/>
</dbReference>
<keyword evidence="3" id="KW-0597">Phosphoprotein</keyword>
<protein>
    <recommendedName>
        <fullName evidence="13">HAMP domain-containing protein</fullName>
    </recommendedName>
</protein>
<evidence type="ECO:0000313" key="15">
    <source>
        <dbReference type="Proteomes" id="UP000054526"/>
    </source>
</evidence>
<dbReference type="SUPFAM" id="SSF158472">
    <property type="entry name" value="HAMP domain-like"/>
    <property type="match status" value="1"/>
</dbReference>
<keyword evidence="5 12" id="KW-0812">Transmembrane</keyword>
<name>A0ABR5A836_9BACL</name>
<dbReference type="EMBL" id="JXAL01000001">
    <property type="protein sequence ID" value="KIL37211.1"/>
    <property type="molecule type" value="Genomic_DNA"/>
</dbReference>
<dbReference type="Pfam" id="PF00672">
    <property type="entry name" value="HAMP"/>
    <property type="match status" value="1"/>
</dbReference>
<keyword evidence="4" id="KW-0808">Transferase</keyword>
<comment type="subcellular location">
    <subcellularLocation>
        <location evidence="1">Cell membrane</location>
        <topology evidence="1">Multi-pass membrane protein</topology>
    </subcellularLocation>
</comment>
<dbReference type="InterPro" id="IPR010559">
    <property type="entry name" value="Sig_transdc_His_kin_internal"/>
</dbReference>
<reference evidence="14 15" key="1">
    <citation type="submission" date="2014-12" db="EMBL/GenBank/DDBJ databases">
        <title>Draft genome sequence of Cohnella kolymensis strain B-2846.</title>
        <authorList>
            <person name="Karlyshev A.V."/>
            <person name="Kudryashova E.B."/>
        </authorList>
    </citation>
    <scope>NUCLEOTIDE SEQUENCE [LARGE SCALE GENOMIC DNA]</scope>
    <source>
        <strain evidence="14 15">VKM B-2846</strain>
    </source>
</reference>
<keyword evidence="15" id="KW-1185">Reference proteome</keyword>
<dbReference type="CDD" id="cd06225">
    <property type="entry name" value="HAMP"/>
    <property type="match status" value="1"/>
</dbReference>
<evidence type="ECO:0000256" key="4">
    <source>
        <dbReference type="ARBA" id="ARBA00022679"/>
    </source>
</evidence>
<evidence type="ECO:0000259" key="13">
    <source>
        <dbReference type="PROSITE" id="PS50885"/>
    </source>
</evidence>
<evidence type="ECO:0000256" key="1">
    <source>
        <dbReference type="ARBA" id="ARBA00004651"/>
    </source>
</evidence>
<organism evidence="14 15">
    <name type="scientific">Cohnella kolymensis</name>
    <dbReference type="NCBI Taxonomy" id="1590652"/>
    <lineage>
        <taxon>Bacteria</taxon>
        <taxon>Bacillati</taxon>
        <taxon>Bacillota</taxon>
        <taxon>Bacilli</taxon>
        <taxon>Bacillales</taxon>
        <taxon>Paenibacillaceae</taxon>
        <taxon>Cohnella</taxon>
    </lineage>
</organism>
<evidence type="ECO:0000256" key="5">
    <source>
        <dbReference type="ARBA" id="ARBA00022692"/>
    </source>
</evidence>
<dbReference type="InterPro" id="IPR003660">
    <property type="entry name" value="HAMP_dom"/>
</dbReference>
<keyword evidence="6" id="KW-0547">Nucleotide-binding</keyword>
<evidence type="ECO:0000256" key="10">
    <source>
        <dbReference type="ARBA" id="ARBA00023012"/>
    </source>
</evidence>
<dbReference type="InterPro" id="IPR050640">
    <property type="entry name" value="Bact_2-comp_sensor_kinase"/>
</dbReference>
<dbReference type="SMART" id="SM00304">
    <property type="entry name" value="HAMP"/>
    <property type="match status" value="1"/>
</dbReference>
<keyword evidence="9 12" id="KW-1133">Transmembrane helix</keyword>
<feature type="transmembrane region" description="Helical" evidence="12">
    <location>
        <begin position="226"/>
        <end position="245"/>
    </location>
</feature>
<dbReference type="Gene3D" id="6.10.340.10">
    <property type="match status" value="1"/>
</dbReference>
<evidence type="ECO:0000313" key="14">
    <source>
        <dbReference type="EMBL" id="KIL37211.1"/>
    </source>
</evidence>
<dbReference type="SUPFAM" id="SSF55874">
    <property type="entry name" value="ATPase domain of HSP90 chaperone/DNA topoisomerase II/histidine kinase"/>
    <property type="match status" value="1"/>
</dbReference>
<keyword evidence="11 12" id="KW-0472">Membrane</keyword>
<dbReference type="PANTHER" id="PTHR34220">
    <property type="entry name" value="SENSOR HISTIDINE KINASE YPDA"/>
    <property type="match status" value="1"/>
</dbReference>
<accession>A0ABR5A836</accession>
<keyword evidence="10" id="KW-0902">Two-component regulatory system</keyword>
<evidence type="ECO:0000256" key="9">
    <source>
        <dbReference type="ARBA" id="ARBA00022989"/>
    </source>
</evidence>
<dbReference type="InterPro" id="IPR003594">
    <property type="entry name" value="HATPase_dom"/>
</dbReference>
<evidence type="ECO:0000256" key="3">
    <source>
        <dbReference type="ARBA" id="ARBA00022553"/>
    </source>
</evidence>
<evidence type="ECO:0000256" key="11">
    <source>
        <dbReference type="ARBA" id="ARBA00023136"/>
    </source>
</evidence>
<dbReference type="Proteomes" id="UP000054526">
    <property type="component" value="Unassembled WGS sequence"/>
</dbReference>
<evidence type="ECO:0000256" key="2">
    <source>
        <dbReference type="ARBA" id="ARBA00022475"/>
    </source>
</evidence>
<dbReference type="Gene3D" id="3.30.565.10">
    <property type="entry name" value="Histidine kinase-like ATPase, C-terminal domain"/>
    <property type="match status" value="1"/>
</dbReference>
<keyword evidence="7" id="KW-0418">Kinase</keyword>
<evidence type="ECO:0000256" key="6">
    <source>
        <dbReference type="ARBA" id="ARBA00022741"/>
    </source>
</evidence>
<keyword evidence="8" id="KW-0067">ATP-binding</keyword>
<dbReference type="PANTHER" id="PTHR34220:SF11">
    <property type="entry name" value="SENSOR PROTEIN KINASE HPTS"/>
    <property type="match status" value="1"/>
</dbReference>
<proteinExistence type="predicted"/>
<keyword evidence="2" id="KW-1003">Cell membrane</keyword>
<comment type="caution">
    <text evidence="14">The sequence shown here is derived from an EMBL/GenBank/DDBJ whole genome shotgun (WGS) entry which is preliminary data.</text>
</comment>
<dbReference type="Pfam" id="PF06580">
    <property type="entry name" value="His_kinase"/>
    <property type="match status" value="1"/>
</dbReference>
<dbReference type="Pfam" id="PF02518">
    <property type="entry name" value="HATPase_c"/>
    <property type="match status" value="1"/>
</dbReference>
<evidence type="ECO:0000256" key="12">
    <source>
        <dbReference type="SAM" id="Phobius"/>
    </source>
</evidence>
<dbReference type="InterPro" id="IPR036890">
    <property type="entry name" value="HATPase_C_sf"/>
</dbReference>
<gene>
    <name evidence="14" type="ORF">SD71_00260</name>
</gene>
<evidence type="ECO:0000256" key="7">
    <source>
        <dbReference type="ARBA" id="ARBA00022777"/>
    </source>
</evidence>